<reference evidence="2" key="1">
    <citation type="journal article" date="2023" name="Mol. Phylogenet. Evol.">
        <title>Genome-scale phylogeny and comparative genomics of the fungal order Sordariales.</title>
        <authorList>
            <person name="Hensen N."/>
            <person name="Bonometti L."/>
            <person name="Westerberg I."/>
            <person name="Brannstrom I.O."/>
            <person name="Guillou S."/>
            <person name="Cros-Aarteil S."/>
            <person name="Calhoun S."/>
            <person name="Haridas S."/>
            <person name="Kuo A."/>
            <person name="Mondo S."/>
            <person name="Pangilinan J."/>
            <person name="Riley R."/>
            <person name="LaButti K."/>
            <person name="Andreopoulos B."/>
            <person name="Lipzen A."/>
            <person name="Chen C."/>
            <person name="Yan M."/>
            <person name="Daum C."/>
            <person name="Ng V."/>
            <person name="Clum A."/>
            <person name="Steindorff A."/>
            <person name="Ohm R.A."/>
            <person name="Martin F."/>
            <person name="Silar P."/>
            <person name="Natvig D.O."/>
            <person name="Lalanne C."/>
            <person name="Gautier V."/>
            <person name="Ament-Velasquez S.L."/>
            <person name="Kruys A."/>
            <person name="Hutchinson M.I."/>
            <person name="Powell A.J."/>
            <person name="Barry K."/>
            <person name="Miller A.N."/>
            <person name="Grigoriev I.V."/>
            <person name="Debuchy R."/>
            <person name="Gladieux P."/>
            <person name="Hiltunen Thoren M."/>
            <person name="Johannesson H."/>
        </authorList>
    </citation>
    <scope>NUCLEOTIDE SEQUENCE [LARGE SCALE GENOMIC DNA]</scope>
    <source>
        <strain evidence="2">CBS 284.82</strain>
    </source>
</reference>
<comment type="caution">
    <text evidence="1">The sequence shown here is derived from an EMBL/GenBank/DDBJ whole genome shotgun (WGS) entry which is preliminary data.</text>
</comment>
<dbReference type="Proteomes" id="UP001303115">
    <property type="component" value="Unassembled WGS sequence"/>
</dbReference>
<evidence type="ECO:0000313" key="1">
    <source>
        <dbReference type="EMBL" id="KAK4033148.1"/>
    </source>
</evidence>
<gene>
    <name evidence="1" type="ORF">C8A01DRAFT_40403</name>
</gene>
<accession>A0AAN6SMX0</accession>
<keyword evidence="2" id="KW-1185">Reference proteome</keyword>
<organism evidence="1 2">
    <name type="scientific">Parachaetomium inaequale</name>
    <dbReference type="NCBI Taxonomy" id="2588326"/>
    <lineage>
        <taxon>Eukaryota</taxon>
        <taxon>Fungi</taxon>
        <taxon>Dikarya</taxon>
        <taxon>Ascomycota</taxon>
        <taxon>Pezizomycotina</taxon>
        <taxon>Sordariomycetes</taxon>
        <taxon>Sordariomycetidae</taxon>
        <taxon>Sordariales</taxon>
        <taxon>Chaetomiaceae</taxon>
        <taxon>Parachaetomium</taxon>
    </lineage>
</organism>
<dbReference type="AlphaFoldDB" id="A0AAN6SMX0"/>
<protein>
    <submittedName>
        <fullName evidence="1">Uncharacterized protein</fullName>
    </submittedName>
</protein>
<sequence>MSSKAFAHNLVCLRVLGEQVTSQRLLHNLCLVSRLFNHEFSRFLYRHIVTRANHSLSSLVDNRHLRHVKATTMERGGSDGVPLKTLYKHVKKILTKMPGLDAFTWRGPLGQEAVNTLRHSCKTIKRLHINSTGPMEQWEPGTAFDIASEGQDVHNQNPNVPPHRLNSFPGRDVSAFTGLEELTVTYVHREREGWTQQVAKVLGNSPNLRKLGLHITPRTSTATTARFGSIIDWMRCFNNLCKMYAEAGAPPLKLRSLKCGTAMYPTELGPLEKLTDLAYLEEVHLDNASFYGPIAHLIGYGRPGKIIFDAFLSPRCPRLRRFSATRLGRDVFDALRSPQAASLTQRLAVSFGTQLIGDVGTSLLLRADPGYPGLPVCLRMMTLDLRTVENEQTVEGILNDLVATNADTLEGLAVDICRIHDINEDSDHLALLLAALPRLPLLTQLLILMDRGRGSDALTEDTIERVAERFANVVPSLRYIGLSGIYWRVWRFGSSGAAATLERLHEGRERAGVELFSIAFISFQVAPYSRWYP</sequence>
<proteinExistence type="predicted"/>
<evidence type="ECO:0000313" key="2">
    <source>
        <dbReference type="Proteomes" id="UP001303115"/>
    </source>
</evidence>
<name>A0AAN6SMX0_9PEZI</name>
<dbReference type="EMBL" id="MU854549">
    <property type="protein sequence ID" value="KAK4033148.1"/>
    <property type="molecule type" value="Genomic_DNA"/>
</dbReference>